<reference evidence="2" key="2">
    <citation type="submission" date="2023-01" db="EMBL/GenBank/DDBJ databases">
        <authorList>
            <person name="Petersen C."/>
        </authorList>
    </citation>
    <scope>NUCLEOTIDE SEQUENCE</scope>
    <source>
        <strain evidence="2">IBT 17514</strain>
    </source>
</reference>
<dbReference type="EMBL" id="JAQJAN010000002">
    <property type="protein sequence ID" value="KAJ5737958.1"/>
    <property type="molecule type" value="Genomic_DNA"/>
</dbReference>
<feature type="compositionally biased region" description="Low complexity" evidence="1">
    <location>
        <begin position="95"/>
        <end position="110"/>
    </location>
</feature>
<comment type="caution">
    <text evidence="2">The sequence shown here is derived from an EMBL/GenBank/DDBJ whole genome shotgun (WGS) entry which is preliminary data.</text>
</comment>
<evidence type="ECO:0000313" key="3">
    <source>
        <dbReference type="Proteomes" id="UP001215712"/>
    </source>
</evidence>
<proteinExistence type="predicted"/>
<gene>
    <name evidence="2" type="ORF">N7493_001113</name>
</gene>
<name>A0AAD6MZL8_9EURO</name>
<dbReference type="AlphaFoldDB" id="A0AAD6MZL8"/>
<sequence length="895" mass="95488">MTETLGGSTTVVSGTTLTPITTTVTPDVYPSTVASTHDHKIHTKTTHWKSGKPPSPTASPGCAKCGKPCFFCDPDCPTCNTNAAESNDSGDNDNDSSSTTQKSTSCATTTTTSNCDLLCTVTTSASVATTSCTSTVCYTVTGCDVTATTETLTSAATAAACPTVTDGALLQLNGNTFNGCQPCSWHYVPFYDPDDATDTVEWPILAQSSFVYPDIDLKRRGMNTQVSHEAWDELTAIPAATVTATQDSMMTGHPMITSTPKYGSKYGSHVNDGSQVNVLQKRDRAEISALAKCALPVTVYVPSYTPGAVWYASELAKKVKDDQTGMPRWYHTTVQDCQPTVVIADQAVLQAAATAVYNADLAAAKAAGKDDSTVEMPKFPATMDHAWEIGWLKAFLDYQFRPATTVNGVTTPGGMSCNEMEEIFFSCGNELETIYDCLASDTNFEFAGMNKAVNSFKGKISSGKWSGTYRKGVEKRTLLLKKTDVWSSTKDNDKNQQNWGAAKKFTTLRDFLWEMIASCDVVTDATLFALMDKTNSRLYNAFTALDAKIAGTSTWAADFKTFMGEKSTMTSVTTNELVKKMVKVMEEQKPLLLAIAAQTKAAAGATTGKTVVDDANTLIASYDSLVAKYGLTTTDGAPVCANPLVFTWDTTVKKRDTVSSASACTISLTATASATSLALCYAAADPNSGNGGTWCECSGSSEEFPTLAGSDICGYTAIPTYLITTASNPYPFTFTDSLGDKIGCASETVKVSDGTSVTACAGASTTLSIDYANNPYPYTFTDFYGDVVACESKTIFNVDTYALTECAGSRTTEHYATITVTDVVTTSALSKLCEGGSYWQCITDYELQRAVDCGPIPKEHMECVGQVIEDAQLACMTLCVFTTSTYTTVYATRAP</sequence>
<organism evidence="2 3">
    <name type="scientific">Penicillium malachiteum</name>
    <dbReference type="NCBI Taxonomy" id="1324776"/>
    <lineage>
        <taxon>Eukaryota</taxon>
        <taxon>Fungi</taxon>
        <taxon>Dikarya</taxon>
        <taxon>Ascomycota</taxon>
        <taxon>Pezizomycotina</taxon>
        <taxon>Eurotiomycetes</taxon>
        <taxon>Eurotiomycetidae</taxon>
        <taxon>Eurotiales</taxon>
        <taxon>Aspergillaceae</taxon>
        <taxon>Penicillium</taxon>
    </lineage>
</organism>
<evidence type="ECO:0000256" key="1">
    <source>
        <dbReference type="SAM" id="MobiDB-lite"/>
    </source>
</evidence>
<dbReference type="Proteomes" id="UP001215712">
    <property type="component" value="Unassembled WGS sequence"/>
</dbReference>
<protein>
    <submittedName>
        <fullName evidence="2">Uncharacterized protein</fullName>
    </submittedName>
</protein>
<feature type="region of interest" description="Disordered" evidence="1">
    <location>
        <begin position="86"/>
        <end position="110"/>
    </location>
</feature>
<keyword evidence="3" id="KW-1185">Reference proteome</keyword>
<accession>A0AAD6MZL8</accession>
<evidence type="ECO:0000313" key="2">
    <source>
        <dbReference type="EMBL" id="KAJ5737958.1"/>
    </source>
</evidence>
<reference evidence="2" key="1">
    <citation type="journal article" date="2023" name="IMA Fungus">
        <title>Comparative genomic study of the Penicillium genus elucidates a diverse pangenome and 15 lateral gene transfer events.</title>
        <authorList>
            <person name="Petersen C."/>
            <person name="Sorensen T."/>
            <person name="Nielsen M.R."/>
            <person name="Sondergaard T.E."/>
            <person name="Sorensen J.L."/>
            <person name="Fitzpatrick D.A."/>
            <person name="Frisvad J.C."/>
            <person name="Nielsen K.L."/>
        </authorList>
    </citation>
    <scope>NUCLEOTIDE SEQUENCE</scope>
    <source>
        <strain evidence="2">IBT 17514</strain>
    </source>
</reference>